<dbReference type="InterPro" id="IPR020094">
    <property type="entry name" value="TruA/RsuA/RluB/E/F_N"/>
</dbReference>
<name>A0A062XYU0_9BACT</name>
<dbReference type="AlphaFoldDB" id="A0A062XYU0"/>
<protein>
    <recommendedName>
        <fullName evidence="2">Pseudouridine synthase RsuA/RluA-like domain-containing protein</fullName>
    </recommendedName>
</protein>
<evidence type="ECO:0000313" key="4">
    <source>
        <dbReference type="Proteomes" id="UP000027284"/>
    </source>
</evidence>
<keyword evidence="4" id="KW-1185">Reference proteome</keyword>
<dbReference type="InterPro" id="IPR020103">
    <property type="entry name" value="PsdUridine_synth_cat_dom_sf"/>
</dbReference>
<dbReference type="EMBL" id="JMFG01000006">
    <property type="protein sequence ID" value="KDA54604.1"/>
    <property type="molecule type" value="Genomic_DNA"/>
</dbReference>
<gene>
    <name evidence="3" type="ORF">EG19_10610</name>
</gene>
<dbReference type="GO" id="GO:0001522">
    <property type="term" value="P:pseudouridine synthesis"/>
    <property type="evidence" value="ECO:0007669"/>
    <property type="project" value="InterPro"/>
</dbReference>
<dbReference type="PANTHER" id="PTHR47683">
    <property type="entry name" value="PSEUDOURIDINE SYNTHASE FAMILY PROTEIN-RELATED"/>
    <property type="match status" value="1"/>
</dbReference>
<feature type="domain" description="Pseudouridine synthase RsuA/RluA-like" evidence="2">
    <location>
        <begin position="34"/>
        <end position="167"/>
    </location>
</feature>
<dbReference type="InterPro" id="IPR050343">
    <property type="entry name" value="RsuA_PseudoU_synthase"/>
</dbReference>
<dbReference type="Gene3D" id="3.30.70.1560">
    <property type="entry name" value="Alpha-L RNA-binding motif"/>
    <property type="match status" value="1"/>
</dbReference>
<keyword evidence="1" id="KW-0413">Isomerase</keyword>
<dbReference type="InterPro" id="IPR000748">
    <property type="entry name" value="PsdUridine_synth_RsuA/RluB/E/F"/>
</dbReference>
<reference evidence="3 4" key="1">
    <citation type="submission" date="2014-04" db="EMBL/GenBank/DDBJ databases">
        <title>The Genome Sequence of Thermoanaerobaculum aquaticum MP-01, The First Cultivated Group 23 Acidobacterium.</title>
        <authorList>
            <person name="Stamps B.W."/>
            <person name="Losey N.A."/>
            <person name="Lawson P.A."/>
            <person name="Stevenson B.S."/>
        </authorList>
    </citation>
    <scope>NUCLEOTIDE SEQUENCE [LARGE SCALE GENOMIC DNA]</scope>
    <source>
        <strain evidence="3 4">MP-01</strain>
    </source>
</reference>
<evidence type="ECO:0000313" key="3">
    <source>
        <dbReference type="EMBL" id="KDA54604.1"/>
    </source>
</evidence>
<dbReference type="SUPFAM" id="SSF55120">
    <property type="entry name" value="Pseudouridine synthase"/>
    <property type="match status" value="1"/>
</dbReference>
<dbReference type="InterPro" id="IPR006145">
    <property type="entry name" value="PsdUridine_synth_RsuA/RluA"/>
</dbReference>
<dbReference type="PANTHER" id="PTHR47683:SF2">
    <property type="entry name" value="RNA-BINDING S4 DOMAIN-CONTAINING PROTEIN"/>
    <property type="match status" value="1"/>
</dbReference>
<dbReference type="Proteomes" id="UP000027284">
    <property type="component" value="Unassembled WGS sequence"/>
</dbReference>
<dbReference type="Gene3D" id="3.30.70.580">
    <property type="entry name" value="Pseudouridine synthase I, catalytic domain, N-terminal subdomain"/>
    <property type="match status" value="1"/>
</dbReference>
<dbReference type="GO" id="GO:0140098">
    <property type="term" value="F:catalytic activity, acting on RNA"/>
    <property type="evidence" value="ECO:0007669"/>
    <property type="project" value="UniProtKB-ARBA"/>
</dbReference>
<dbReference type="CDD" id="cd02870">
    <property type="entry name" value="PseudoU_synth_RsuA_like"/>
    <property type="match status" value="1"/>
</dbReference>
<comment type="caution">
    <text evidence="3">The sequence shown here is derived from an EMBL/GenBank/DDBJ whole genome shotgun (WGS) entry which is preliminary data.</text>
</comment>
<dbReference type="GO" id="GO:0009982">
    <property type="term" value="F:pseudouridine synthase activity"/>
    <property type="evidence" value="ECO:0007669"/>
    <property type="project" value="InterPro"/>
</dbReference>
<sequence length="222" mass="24380">MGPIENQPEQGRLAFSMLGVGYAPGVRGHGLPRVVAFHKPRGVVVSRVSERGAPTLFMLLPAEFRGFYAVGRLDKDSEGLILLCNDSRVAQRLMDPGVLPKTYLVTVRGLPSEAALDRLRAGGMELDGRKTRPAEVRRLGKAPRGGTRLEVVLHEGINRQIRRLFHALGHRVRQLKRVAVGPVSLGDLQPGELRELSREEVLQLLKEAGLLEKRGKLGGQEV</sequence>
<evidence type="ECO:0000256" key="1">
    <source>
        <dbReference type="ARBA" id="ARBA00023235"/>
    </source>
</evidence>
<dbReference type="STRING" id="1312852.EG19_10610"/>
<proteinExistence type="predicted"/>
<evidence type="ECO:0000259" key="2">
    <source>
        <dbReference type="Pfam" id="PF00849"/>
    </source>
</evidence>
<accession>A0A062XYU0</accession>
<dbReference type="GO" id="GO:0006396">
    <property type="term" value="P:RNA processing"/>
    <property type="evidence" value="ECO:0007669"/>
    <property type="project" value="UniProtKB-ARBA"/>
</dbReference>
<organism evidence="3 4">
    <name type="scientific">Thermoanaerobaculum aquaticum</name>
    <dbReference type="NCBI Taxonomy" id="1312852"/>
    <lineage>
        <taxon>Bacteria</taxon>
        <taxon>Pseudomonadati</taxon>
        <taxon>Acidobacteriota</taxon>
        <taxon>Thermoanaerobaculia</taxon>
        <taxon>Thermoanaerobaculales</taxon>
        <taxon>Thermoanaerobaculaceae</taxon>
        <taxon>Thermoanaerobaculum</taxon>
    </lineage>
</organism>
<dbReference type="Pfam" id="PF00849">
    <property type="entry name" value="PseudoU_synth_2"/>
    <property type="match status" value="1"/>
</dbReference>
<dbReference type="GO" id="GO:0003723">
    <property type="term" value="F:RNA binding"/>
    <property type="evidence" value="ECO:0007669"/>
    <property type="project" value="InterPro"/>
</dbReference>
<dbReference type="NCBIfam" id="TIGR00093">
    <property type="entry name" value="pseudouridine synthase"/>
    <property type="match status" value="1"/>
</dbReference>
<dbReference type="InterPro" id="IPR042092">
    <property type="entry name" value="PsdUridine_s_RsuA/RluB/E/F_cat"/>
</dbReference>